<sequence>MRRVHGASIIVFVCLTLALALAVGVAGGISPTENTASPEQHASIAGGAVDSDSETQTESELSEQQPHVAAVGGANNIQQTLQIDRTSDRVGEITITLEYTIPDQVTRLSVRLPTQATDVETSGFSDAGDRRFAWDGNRNTPTITYRVPSDRTTESRGPIGDDGRFLFTETDEWALIGVNQPGLEWGWRGPARVSVDRERTIAGEGATGGVIAFLGPHTEYQRTAHGQTFRLIVPDAATLEETPEDILDALEFASDALRVGDRDSEVFVVAAPEDGTPWGVRGLQTGAADMWVNAEEPLSDPSNVWLHEYVHTRQGFAVTDETEWFLEGGATYYAARLTLEREDTDFRSFQRELARGERSPQADSTLSDPTTWSGAAEYRKGALVAGELDRQIRVESDGQTALDTVFAALNAQDGPVTNDAFRAAIEREGGSSAVDAYDRYVFTSAVPTMWNRDAHEAAFGTAPAQIESSVSDTVDISGPYRQVTLDRRGTDPISVTTGETINISVGIENYGGTAGSYEIPVYVDGTAESTLNGTIEPDERVSEIVTRAFDDPGRYDIRIDDTQVTVVVQEPAQLSVSDISADSQTIETGESVTITATIQNTEAVPGRGEFPIRINGEARDTKIVHLDAGAETTVELTETFTESGTYTVQIGSGELTLTVLDPETETESLIPGFGFTPVVVALAVLFTMILFRSRSMRY</sequence>
<dbReference type="RefSeq" id="WP_250583443.1">
    <property type="nucleotide sequence ID" value="NZ_JAKRVX010000002.1"/>
</dbReference>
<feature type="compositionally biased region" description="Acidic residues" evidence="1">
    <location>
        <begin position="51"/>
        <end position="61"/>
    </location>
</feature>
<dbReference type="SUPFAM" id="SSF55486">
    <property type="entry name" value="Metalloproteases ('zincins'), catalytic domain"/>
    <property type="match status" value="1"/>
</dbReference>
<feature type="transmembrane region" description="Helical" evidence="2">
    <location>
        <begin position="669"/>
        <end position="691"/>
    </location>
</feature>
<dbReference type="Proteomes" id="UP001203207">
    <property type="component" value="Unassembled WGS sequence"/>
</dbReference>
<keyword evidence="2" id="KW-0812">Transmembrane</keyword>
<feature type="region of interest" description="Disordered" evidence="1">
    <location>
        <begin position="32"/>
        <end position="65"/>
    </location>
</feature>
<comment type="caution">
    <text evidence="4">The sequence shown here is derived from an EMBL/GenBank/DDBJ whole genome shotgun (WGS) entry which is preliminary data.</text>
</comment>
<feature type="domain" description="CARDB" evidence="3">
    <location>
        <begin position="574"/>
        <end position="649"/>
    </location>
</feature>
<dbReference type="Pfam" id="PF07705">
    <property type="entry name" value="CARDB"/>
    <property type="match status" value="1"/>
</dbReference>
<evidence type="ECO:0000259" key="3">
    <source>
        <dbReference type="Pfam" id="PF07705"/>
    </source>
</evidence>
<dbReference type="InterPro" id="IPR011635">
    <property type="entry name" value="CARDB"/>
</dbReference>
<keyword evidence="2" id="KW-1133">Transmembrane helix</keyword>
<evidence type="ECO:0000313" key="4">
    <source>
        <dbReference type="EMBL" id="MCL9816515.1"/>
    </source>
</evidence>
<reference evidence="4" key="2">
    <citation type="submission" date="2022-02" db="EMBL/GenBank/DDBJ databases">
        <authorList>
            <person name="Elcheninov A.G."/>
            <person name="Sorokin D.Y."/>
            <person name="Kublanov I.V."/>
        </authorList>
    </citation>
    <scope>NUCLEOTIDE SEQUENCE</scope>
    <source>
        <strain evidence="4">AArc-St2</strain>
    </source>
</reference>
<dbReference type="AlphaFoldDB" id="A0AAE3FX43"/>
<proteinExistence type="predicted"/>
<accession>A0AAE3FX43</accession>
<name>A0AAE3FX43_9EURY</name>
<dbReference type="InterPro" id="IPR027268">
    <property type="entry name" value="Peptidase_M4/M1_CTD_sf"/>
</dbReference>
<gene>
    <name evidence="4" type="ORF">AArcSt2_06100</name>
</gene>
<dbReference type="Gene3D" id="1.10.390.10">
    <property type="entry name" value="Neutral Protease Domain 2"/>
    <property type="match status" value="1"/>
</dbReference>
<evidence type="ECO:0000313" key="5">
    <source>
        <dbReference type="Proteomes" id="UP001203207"/>
    </source>
</evidence>
<dbReference type="Gene3D" id="2.60.40.10">
    <property type="entry name" value="Immunoglobulins"/>
    <property type="match status" value="1"/>
</dbReference>
<evidence type="ECO:0000256" key="2">
    <source>
        <dbReference type="SAM" id="Phobius"/>
    </source>
</evidence>
<organism evidence="4 5">
    <name type="scientific">Natronocalculus amylovorans</name>
    <dbReference type="NCBI Taxonomy" id="2917812"/>
    <lineage>
        <taxon>Archaea</taxon>
        <taxon>Methanobacteriati</taxon>
        <taxon>Methanobacteriota</taxon>
        <taxon>Stenosarchaea group</taxon>
        <taxon>Halobacteria</taxon>
        <taxon>Halobacteriales</taxon>
        <taxon>Haloferacaceae</taxon>
        <taxon>Natronocalculus</taxon>
    </lineage>
</organism>
<evidence type="ECO:0000256" key="1">
    <source>
        <dbReference type="SAM" id="MobiDB-lite"/>
    </source>
</evidence>
<reference evidence="4" key="1">
    <citation type="journal article" date="2022" name="Syst. Appl. Microbiol.">
        <title>Natronocalculus amylovorans gen. nov., sp. nov., and Natranaeroarchaeum aerophilus sp. nov., dominant culturable amylolytic natronoarchaea from hypersaline soda lakes in southwestern Siberia.</title>
        <authorList>
            <person name="Sorokin D.Y."/>
            <person name="Elcheninov A.G."/>
            <person name="Khizhniak T.V."/>
            <person name="Koenen M."/>
            <person name="Bale N.J."/>
            <person name="Damste J.S.S."/>
            <person name="Kublanov I.V."/>
        </authorList>
    </citation>
    <scope>NUCLEOTIDE SEQUENCE</scope>
    <source>
        <strain evidence="4">AArc-St2</strain>
    </source>
</reference>
<dbReference type="EMBL" id="JAKRVX010000002">
    <property type="protein sequence ID" value="MCL9816515.1"/>
    <property type="molecule type" value="Genomic_DNA"/>
</dbReference>
<dbReference type="InterPro" id="IPR013783">
    <property type="entry name" value="Ig-like_fold"/>
</dbReference>
<protein>
    <recommendedName>
        <fullName evidence="3">CARDB domain-containing protein</fullName>
    </recommendedName>
</protein>
<keyword evidence="5" id="KW-1185">Reference proteome</keyword>
<keyword evidence="2" id="KW-0472">Membrane</keyword>